<comment type="caution">
    <text evidence="1">The sequence shown here is derived from an EMBL/GenBank/DDBJ whole genome shotgun (WGS) entry which is preliminary data.</text>
</comment>
<sequence length="78" mass="8969">MSNRLHNNSPRAKICMFSQAKFRNLYTRIESAEPLMCKCVELLPKCPDLYDLPGAMSMPNECPSILLPHFYSRPSINH</sequence>
<name>A0ABR4BZB7_9HELO</name>
<gene>
    <name evidence="1" type="ORF">VTL71DRAFT_5658</name>
</gene>
<evidence type="ECO:0000313" key="2">
    <source>
        <dbReference type="Proteomes" id="UP001595075"/>
    </source>
</evidence>
<organism evidence="1 2">
    <name type="scientific">Oculimacula yallundae</name>
    <dbReference type="NCBI Taxonomy" id="86028"/>
    <lineage>
        <taxon>Eukaryota</taxon>
        <taxon>Fungi</taxon>
        <taxon>Dikarya</taxon>
        <taxon>Ascomycota</taxon>
        <taxon>Pezizomycotina</taxon>
        <taxon>Leotiomycetes</taxon>
        <taxon>Helotiales</taxon>
        <taxon>Ploettnerulaceae</taxon>
        <taxon>Oculimacula</taxon>
    </lineage>
</organism>
<keyword evidence="2" id="KW-1185">Reference proteome</keyword>
<dbReference type="EMBL" id="JAZHXI010000016">
    <property type="protein sequence ID" value="KAL2062586.1"/>
    <property type="molecule type" value="Genomic_DNA"/>
</dbReference>
<reference evidence="1 2" key="1">
    <citation type="journal article" date="2024" name="Commun. Biol.">
        <title>Comparative genomic analysis of thermophilic fungi reveals convergent evolutionary adaptations and gene losses.</title>
        <authorList>
            <person name="Steindorff A.S."/>
            <person name="Aguilar-Pontes M.V."/>
            <person name="Robinson A.J."/>
            <person name="Andreopoulos B."/>
            <person name="LaButti K."/>
            <person name="Kuo A."/>
            <person name="Mondo S."/>
            <person name="Riley R."/>
            <person name="Otillar R."/>
            <person name="Haridas S."/>
            <person name="Lipzen A."/>
            <person name="Grimwood J."/>
            <person name="Schmutz J."/>
            <person name="Clum A."/>
            <person name="Reid I.D."/>
            <person name="Moisan M.C."/>
            <person name="Butler G."/>
            <person name="Nguyen T.T.M."/>
            <person name="Dewar K."/>
            <person name="Conant G."/>
            <person name="Drula E."/>
            <person name="Henrissat B."/>
            <person name="Hansel C."/>
            <person name="Singer S."/>
            <person name="Hutchinson M.I."/>
            <person name="de Vries R.P."/>
            <person name="Natvig D.O."/>
            <person name="Powell A.J."/>
            <person name="Tsang A."/>
            <person name="Grigoriev I.V."/>
        </authorList>
    </citation>
    <scope>NUCLEOTIDE SEQUENCE [LARGE SCALE GENOMIC DNA]</scope>
    <source>
        <strain evidence="1 2">CBS 494.80</strain>
    </source>
</reference>
<accession>A0ABR4BZB7</accession>
<protein>
    <submittedName>
        <fullName evidence="1">Uncharacterized protein</fullName>
    </submittedName>
</protein>
<evidence type="ECO:0000313" key="1">
    <source>
        <dbReference type="EMBL" id="KAL2062586.1"/>
    </source>
</evidence>
<proteinExistence type="predicted"/>
<dbReference type="Proteomes" id="UP001595075">
    <property type="component" value="Unassembled WGS sequence"/>
</dbReference>